<dbReference type="OrthoDB" id="6419576at2759"/>
<proteinExistence type="predicted"/>
<gene>
    <name evidence="2" type="ORF">PSYICH_LOCUS10728</name>
</gene>
<dbReference type="InterPro" id="IPR020234">
    <property type="entry name" value="Mite_allergen_group-7"/>
</dbReference>
<name>A0A9P0D1A6_9CUCU</name>
<dbReference type="EMBL" id="OV651816">
    <property type="protein sequence ID" value="CAH1110265.1"/>
    <property type="molecule type" value="Genomic_DNA"/>
</dbReference>
<dbReference type="Pfam" id="PF16984">
    <property type="entry name" value="Grp7_allergen"/>
    <property type="match status" value="1"/>
</dbReference>
<evidence type="ECO:0000313" key="3">
    <source>
        <dbReference type="Proteomes" id="UP001153636"/>
    </source>
</evidence>
<keyword evidence="3" id="KW-1185">Reference proteome</keyword>
<feature type="signal peptide" evidence="1">
    <location>
        <begin position="1"/>
        <end position="18"/>
    </location>
</feature>
<dbReference type="Gene3D" id="3.15.10.50">
    <property type="match status" value="1"/>
</dbReference>
<evidence type="ECO:0000313" key="2">
    <source>
        <dbReference type="EMBL" id="CAH1110265.1"/>
    </source>
</evidence>
<reference evidence="2" key="1">
    <citation type="submission" date="2022-01" db="EMBL/GenBank/DDBJ databases">
        <authorList>
            <person name="King R."/>
        </authorList>
    </citation>
    <scope>NUCLEOTIDE SEQUENCE</scope>
</reference>
<protein>
    <submittedName>
        <fullName evidence="2">Uncharacterized protein</fullName>
    </submittedName>
</protein>
<dbReference type="AlphaFoldDB" id="A0A9P0D1A6"/>
<feature type="chain" id="PRO_5040383475" evidence="1">
    <location>
        <begin position="19"/>
        <end position="258"/>
    </location>
</feature>
<evidence type="ECO:0000256" key="1">
    <source>
        <dbReference type="SAM" id="SignalP"/>
    </source>
</evidence>
<accession>A0A9P0D1A6</accession>
<keyword evidence="1" id="KW-0732">Signal</keyword>
<organism evidence="2 3">
    <name type="scientific">Psylliodes chrysocephalus</name>
    <dbReference type="NCBI Taxonomy" id="3402493"/>
    <lineage>
        <taxon>Eukaryota</taxon>
        <taxon>Metazoa</taxon>
        <taxon>Ecdysozoa</taxon>
        <taxon>Arthropoda</taxon>
        <taxon>Hexapoda</taxon>
        <taxon>Insecta</taxon>
        <taxon>Pterygota</taxon>
        <taxon>Neoptera</taxon>
        <taxon>Endopterygota</taxon>
        <taxon>Coleoptera</taxon>
        <taxon>Polyphaga</taxon>
        <taxon>Cucujiformia</taxon>
        <taxon>Chrysomeloidea</taxon>
        <taxon>Chrysomelidae</taxon>
        <taxon>Galerucinae</taxon>
        <taxon>Alticini</taxon>
        <taxon>Psylliodes</taxon>
    </lineage>
</organism>
<sequence length="258" mass="29124">MKLIIFMFVFAIFSFANANEKQEVELLNHVDKELINEFITQGLRINEAAGITAQINEFMDKLFPNLSKFCVSHNLDPAPLNDIKQKFLAASIAFDKGKLHGISTLTRNGDVTVRYQSNIKTLTFNVPIIFSDLSFTYDYLVKVIIAKYSGDLIGEIENLKMYIQLSFNLNTLTAKVDQLKTTHSGQTSLKIHGHITDAIVNIMSKFVTTVLNPIIQKVLEGLVQRAANNVVTNVNDLIHNITHPNDTTMYKFLQYPLN</sequence>
<dbReference type="InterPro" id="IPR038602">
    <property type="entry name" value="Mite_allergen_7_sf"/>
</dbReference>
<dbReference type="Proteomes" id="UP001153636">
    <property type="component" value="Chromosome 4"/>
</dbReference>